<accession>X1GJV1</accession>
<evidence type="ECO:0000313" key="1">
    <source>
        <dbReference type="EMBL" id="GAH58201.1"/>
    </source>
</evidence>
<gene>
    <name evidence="1" type="ORF">S03H2_34756</name>
</gene>
<proteinExistence type="predicted"/>
<comment type="caution">
    <text evidence="1">The sequence shown here is derived from an EMBL/GenBank/DDBJ whole genome shotgun (WGS) entry which is preliminary data.</text>
</comment>
<reference evidence="1" key="1">
    <citation type="journal article" date="2014" name="Front. Microbiol.">
        <title>High frequency of phylogenetically diverse reductive dehalogenase-homologous genes in deep subseafloor sedimentary metagenomes.</title>
        <authorList>
            <person name="Kawai M."/>
            <person name="Futagami T."/>
            <person name="Toyoda A."/>
            <person name="Takaki Y."/>
            <person name="Nishi S."/>
            <person name="Hori S."/>
            <person name="Arai W."/>
            <person name="Tsubouchi T."/>
            <person name="Morono Y."/>
            <person name="Uchiyama I."/>
            <person name="Ito T."/>
            <person name="Fujiyama A."/>
            <person name="Inagaki F."/>
            <person name="Takami H."/>
        </authorList>
    </citation>
    <scope>NUCLEOTIDE SEQUENCE</scope>
    <source>
        <strain evidence="1">Expedition CK06-06</strain>
    </source>
</reference>
<sequence length="43" mass="4729">SDIPKEKRDAAAIEAGFEGTDQIGPYMRTLILMHRDTIGVAIK</sequence>
<name>X1GJV1_9ZZZZ</name>
<organism evidence="1">
    <name type="scientific">marine sediment metagenome</name>
    <dbReference type="NCBI Taxonomy" id="412755"/>
    <lineage>
        <taxon>unclassified sequences</taxon>
        <taxon>metagenomes</taxon>
        <taxon>ecological metagenomes</taxon>
    </lineage>
</organism>
<protein>
    <submittedName>
        <fullName evidence="1">Uncharacterized protein</fullName>
    </submittedName>
</protein>
<feature type="non-terminal residue" evidence="1">
    <location>
        <position position="1"/>
    </location>
</feature>
<dbReference type="EMBL" id="BARU01021227">
    <property type="protein sequence ID" value="GAH58201.1"/>
    <property type="molecule type" value="Genomic_DNA"/>
</dbReference>
<dbReference type="AlphaFoldDB" id="X1GJV1"/>